<evidence type="ECO:0000313" key="3">
    <source>
        <dbReference type="Proteomes" id="UP000310095"/>
    </source>
</evidence>
<organism evidence="2 3">
    <name type="scientific">Pseudomonas protegens</name>
    <dbReference type="NCBI Taxonomy" id="380021"/>
    <lineage>
        <taxon>Bacteria</taxon>
        <taxon>Pseudomonadati</taxon>
        <taxon>Pseudomonadota</taxon>
        <taxon>Gammaproteobacteria</taxon>
        <taxon>Pseudomonadales</taxon>
        <taxon>Pseudomonadaceae</taxon>
        <taxon>Pseudomonas</taxon>
    </lineage>
</organism>
<feature type="region of interest" description="Disordered" evidence="1">
    <location>
        <begin position="44"/>
        <end position="111"/>
    </location>
</feature>
<keyword evidence="3" id="KW-1185">Reference proteome</keyword>
<gene>
    <name evidence="2" type="ORF">FEF10_07925</name>
</gene>
<dbReference type="Proteomes" id="UP000310095">
    <property type="component" value="Unassembled WGS sequence"/>
</dbReference>
<proteinExistence type="predicted"/>
<name>A0ABY2VQT6_9PSED</name>
<reference evidence="2 3" key="1">
    <citation type="submission" date="2019-05" db="EMBL/GenBank/DDBJ databases">
        <title>Identification and Biocontrol Activity Analysis of Biocontrol Strain PF-1 Based on Genome-wide Data.</title>
        <authorList>
            <person name="Qi J."/>
        </authorList>
    </citation>
    <scope>NUCLEOTIDE SEQUENCE [LARGE SCALE GENOMIC DNA]</scope>
    <source>
        <strain evidence="2 3">PF-1</strain>
    </source>
</reference>
<protein>
    <submittedName>
        <fullName evidence="2">Uncharacterized protein</fullName>
    </submittedName>
</protein>
<sequence>MPWKPCCGSGTCWRPGPCTRPCAPWCRRSASNCCAPQEPDLPHLSHLAPPPPPVAAAAGCERSRSDRRTGATVCQEPGSGLLRSPSQPAAAATGSSGGQRSRKNSPGVASKCWRKAAINAEVES</sequence>
<dbReference type="EMBL" id="VAVY01000001">
    <property type="protein sequence ID" value="TMM67361.1"/>
    <property type="molecule type" value="Genomic_DNA"/>
</dbReference>
<comment type="caution">
    <text evidence="2">The sequence shown here is derived from an EMBL/GenBank/DDBJ whole genome shotgun (WGS) entry which is preliminary data.</text>
</comment>
<evidence type="ECO:0000313" key="2">
    <source>
        <dbReference type="EMBL" id="TMM67361.1"/>
    </source>
</evidence>
<evidence type="ECO:0000256" key="1">
    <source>
        <dbReference type="SAM" id="MobiDB-lite"/>
    </source>
</evidence>
<accession>A0ABY2VQT6</accession>